<evidence type="ECO:0000313" key="6">
    <source>
        <dbReference type="Proteomes" id="UP001218188"/>
    </source>
</evidence>
<feature type="domain" description="CCHC-type" evidence="4">
    <location>
        <begin position="6"/>
        <end position="20"/>
    </location>
</feature>
<evidence type="ECO:0000256" key="3">
    <source>
        <dbReference type="SAM" id="MobiDB-lite"/>
    </source>
</evidence>
<keyword evidence="1" id="KW-0507">mRNA processing</keyword>
<dbReference type="Pfam" id="PF00098">
    <property type="entry name" value="zf-CCHC"/>
    <property type="match status" value="1"/>
</dbReference>
<evidence type="ECO:0000256" key="1">
    <source>
        <dbReference type="ARBA" id="ARBA00022664"/>
    </source>
</evidence>
<feature type="region of interest" description="Disordered" evidence="3">
    <location>
        <begin position="164"/>
        <end position="193"/>
    </location>
</feature>
<protein>
    <recommendedName>
        <fullName evidence="4">CCHC-type domain-containing protein</fullName>
    </recommendedName>
</protein>
<comment type="caution">
    <text evidence="5">The sequence shown here is derived from an EMBL/GenBank/DDBJ whole genome shotgun (WGS) entry which is preliminary data.</text>
</comment>
<dbReference type="SUPFAM" id="SSF57756">
    <property type="entry name" value="Retrovirus zinc finger-like domains"/>
    <property type="match status" value="1"/>
</dbReference>
<keyword evidence="2" id="KW-0862">Zinc</keyword>
<dbReference type="EMBL" id="JARJCM010000168">
    <property type="protein sequence ID" value="KAJ7024505.1"/>
    <property type="molecule type" value="Genomic_DNA"/>
</dbReference>
<dbReference type="Proteomes" id="UP001218188">
    <property type="component" value="Unassembled WGS sequence"/>
</dbReference>
<dbReference type="GO" id="GO:0006397">
    <property type="term" value="P:mRNA processing"/>
    <property type="evidence" value="ECO:0007669"/>
    <property type="project" value="UniProtKB-KW"/>
</dbReference>
<evidence type="ECO:0000256" key="2">
    <source>
        <dbReference type="PROSITE-ProRule" id="PRU00047"/>
    </source>
</evidence>
<reference evidence="5" key="1">
    <citation type="submission" date="2023-03" db="EMBL/GenBank/DDBJ databases">
        <title>Massive genome expansion in bonnet fungi (Mycena s.s.) driven by repeated elements and novel gene families across ecological guilds.</title>
        <authorList>
            <consortium name="Lawrence Berkeley National Laboratory"/>
            <person name="Harder C.B."/>
            <person name="Miyauchi S."/>
            <person name="Viragh M."/>
            <person name="Kuo A."/>
            <person name="Thoen E."/>
            <person name="Andreopoulos B."/>
            <person name="Lu D."/>
            <person name="Skrede I."/>
            <person name="Drula E."/>
            <person name="Henrissat B."/>
            <person name="Morin E."/>
            <person name="Kohler A."/>
            <person name="Barry K."/>
            <person name="LaButti K."/>
            <person name="Morin E."/>
            <person name="Salamov A."/>
            <person name="Lipzen A."/>
            <person name="Mereny Z."/>
            <person name="Hegedus B."/>
            <person name="Baldrian P."/>
            <person name="Stursova M."/>
            <person name="Weitz H."/>
            <person name="Taylor A."/>
            <person name="Grigoriev I.V."/>
            <person name="Nagy L.G."/>
            <person name="Martin F."/>
            <person name="Kauserud H."/>
        </authorList>
    </citation>
    <scope>NUCLEOTIDE SEQUENCE</scope>
    <source>
        <strain evidence="5">CBHHK200</strain>
    </source>
</reference>
<sequence>MRRGLCFNCGGRGHLSRDCPTPRPARFRVEAEIGTHAINISHGGASRNALYESTETADSLYVGSTHLALPIELEEGEAEVLDTWMGPIDFFEDCANRAEDLMKPDVEFNDEVISALKNVKIHDTTDEHLNSTDAGLGLLLEVSELPVSRRLDLQTIASDVAGACEDESPTKDHGPIPAYNAKMEREKPPAPPHVNPYDPLIADLAESILNFNANCDVEFPSANFDNDTLIDLDMTNDLQCKPKV</sequence>
<evidence type="ECO:0000259" key="4">
    <source>
        <dbReference type="PROSITE" id="PS50158"/>
    </source>
</evidence>
<gene>
    <name evidence="5" type="ORF">C8F04DRAFT_1270202</name>
</gene>
<keyword evidence="2" id="KW-0479">Metal-binding</keyword>
<dbReference type="GO" id="GO:0003676">
    <property type="term" value="F:nucleic acid binding"/>
    <property type="evidence" value="ECO:0007669"/>
    <property type="project" value="InterPro"/>
</dbReference>
<dbReference type="AlphaFoldDB" id="A0AAD6SED2"/>
<evidence type="ECO:0000313" key="5">
    <source>
        <dbReference type="EMBL" id="KAJ7024505.1"/>
    </source>
</evidence>
<dbReference type="InterPro" id="IPR001878">
    <property type="entry name" value="Znf_CCHC"/>
</dbReference>
<organism evidence="5 6">
    <name type="scientific">Mycena alexandri</name>
    <dbReference type="NCBI Taxonomy" id="1745969"/>
    <lineage>
        <taxon>Eukaryota</taxon>
        <taxon>Fungi</taxon>
        <taxon>Dikarya</taxon>
        <taxon>Basidiomycota</taxon>
        <taxon>Agaricomycotina</taxon>
        <taxon>Agaricomycetes</taxon>
        <taxon>Agaricomycetidae</taxon>
        <taxon>Agaricales</taxon>
        <taxon>Marasmiineae</taxon>
        <taxon>Mycenaceae</taxon>
        <taxon>Mycena</taxon>
    </lineage>
</organism>
<keyword evidence="6" id="KW-1185">Reference proteome</keyword>
<keyword evidence="2" id="KW-0863">Zinc-finger</keyword>
<dbReference type="InterPro" id="IPR036875">
    <property type="entry name" value="Znf_CCHC_sf"/>
</dbReference>
<proteinExistence type="predicted"/>
<dbReference type="PROSITE" id="PS50158">
    <property type="entry name" value="ZF_CCHC"/>
    <property type="match status" value="1"/>
</dbReference>
<accession>A0AAD6SED2</accession>
<dbReference type="SMART" id="SM00343">
    <property type="entry name" value="ZnF_C2HC"/>
    <property type="match status" value="1"/>
</dbReference>
<dbReference type="Gene3D" id="4.10.60.10">
    <property type="entry name" value="Zinc finger, CCHC-type"/>
    <property type="match status" value="1"/>
</dbReference>
<name>A0AAD6SED2_9AGAR</name>
<dbReference type="GO" id="GO:0008270">
    <property type="term" value="F:zinc ion binding"/>
    <property type="evidence" value="ECO:0007669"/>
    <property type="project" value="UniProtKB-KW"/>
</dbReference>